<proteinExistence type="predicted"/>
<gene>
    <name evidence="2" type="ORF">F2Q68_00044094</name>
</gene>
<feature type="region of interest" description="Disordered" evidence="1">
    <location>
        <begin position="1"/>
        <end position="21"/>
    </location>
</feature>
<evidence type="ECO:0000313" key="3">
    <source>
        <dbReference type="Proteomes" id="UP000712281"/>
    </source>
</evidence>
<sequence>MGEGEGKALATQTTSLKSTEHEAIRRSDIDALIKALKDNGNSFGNPLGYFLAAYRTISFLSKGGGIDSITCPFSRIGAGVVEEPEGWAKTSGTCTGAVFVPTRC</sequence>
<dbReference type="AlphaFoldDB" id="A0A8S9LSX6"/>
<comment type="caution">
    <text evidence="2">The sequence shown here is derived from an EMBL/GenBank/DDBJ whole genome shotgun (WGS) entry which is preliminary data.</text>
</comment>
<reference evidence="2" key="1">
    <citation type="submission" date="2019-12" db="EMBL/GenBank/DDBJ databases">
        <title>Genome sequencing and annotation of Brassica cretica.</title>
        <authorList>
            <person name="Studholme D.J."/>
            <person name="Sarris P.F."/>
        </authorList>
    </citation>
    <scope>NUCLEOTIDE SEQUENCE</scope>
    <source>
        <strain evidence="2">PFS-001/15</strain>
        <tissue evidence="2">Leaf</tissue>
    </source>
</reference>
<accession>A0A8S9LSX6</accession>
<evidence type="ECO:0000313" key="2">
    <source>
        <dbReference type="EMBL" id="KAF2608283.1"/>
    </source>
</evidence>
<dbReference type="Proteomes" id="UP000712281">
    <property type="component" value="Unassembled WGS sequence"/>
</dbReference>
<organism evidence="2 3">
    <name type="scientific">Brassica cretica</name>
    <name type="common">Mustard</name>
    <dbReference type="NCBI Taxonomy" id="69181"/>
    <lineage>
        <taxon>Eukaryota</taxon>
        <taxon>Viridiplantae</taxon>
        <taxon>Streptophyta</taxon>
        <taxon>Embryophyta</taxon>
        <taxon>Tracheophyta</taxon>
        <taxon>Spermatophyta</taxon>
        <taxon>Magnoliopsida</taxon>
        <taxon>eudicotyledons</taxon>
        <taxon>Gunneridae</taxon>
        <taxon>Pentapetalae</taxon>
        <taxon>rosids</taxon>
        <taxon>malvids</taxon>
        <taxon>Brassicales</taxon>
        <taxon>Brassicaceae</taxon>
        <taxon>Brassiceae</taxon>
        <taxon>Brassica</taxon>
    </lineage>
</organism>
<evidence type="ECO:0000256" key="1">
    <source>
        <dbReference type="SAM" id="MobiDB-lite"/>
    </source>
</evidence>
<protein>
    <submittedName>
        <fullName evidence="2">Uncharacterized protein</fullName>
    </submittedName>
</protein>
<dbReference type="EMBL" id="QGKW02000276">
    <property type="protein sequence ID" value="KAF2608283.1"/>
    <property type="molecule type" value="Genomic_DNA"/>
</dbReference>
<name>A0A8S9LSX6_BRACR</name>